<dbReference type="EMBL" id="KR029577">
    <property type="protein sequence ID" value="AKH45814.1"/>
    <property type="molecule type" value="Genomic_DNA"/>
</dbReference>
<accession>A0A0F7KZU8</accession>
<evidence type="ECO:0000313" key="1">
    <source>
        <dbReference type="EMBL" id="AKH45814.1"/>
    </source>
</evidence>
<name>A0A0F7KZU8_9VIRU</name>
<sequence length="92" mass="10251">MISARPSGHRRTVAIISVSNQIEAIASQRWRTVSVRTCWHTSRTFPRISRAGVAACHSFFTGASLIFFTKGRRHPGQSSRAVVQGLLQLLHH</sequence>
<proteinExistence type="predicted"/>
<reference evidence="1" key="1">
    <citation type="journal article" date="2015" name="Front. Microbiol.">
        <title>Combining genomic sequencing methods to explore viral diversity and reveal potential virus-host interactions.</title>
        <authorList>
            <person name="Chow C.E."/>
            <person name="Winget D.M."/>
            <person name="White R.A.III."/>
            <person name="Hallam S.J."/>
            <person name="Suttle C.A."/>
        </authorList>
    </citation>
    <scope>NUCLEOTIDE SEQUENCE</scope>
    <source>
        <strain evidence="1">Anoxic3_1</strain>
    </source>
</reference>
<protein>
    <submittedName>
        <fullName evidence="1">Uncharacterized protein</fullName>
    </submittedName>
</protein>
<reference evidence="1" key="2">
    <citation type="submission" date="2015-03" db="EMBL/GenBank/DDBJ databases">
        <authorList>
            <person name="Chow C.-E.T."/>
            <person name="Winget D.M."/>
            <person name="White R.A.III."/>
            <person name="Hallam S.J."/>
            <person name="Suttle C.A."/>
        </authorList>
    </citation>
    <scope>NUCLEOTIDE SEQUENCE</scope>
    <source>
        <strain evidence="1">Anoxic3_1</strain>
    </source>
</reference>
<organism evidence="1">
    <name type="scientific">uncultured marine virus</name>
    <dbReference type="NCBI Taxonomy" id="186617"/>
    <lineage>
        <taxon>Viruses</taxon>
        <taxon>environmental samples</taxon>
    </lineage>
</organism>